<dbReference type="Pfam" id="PF01853">
    <property type="entry name" value="MOZ_SAS"/>
    <property type="match status" value="1"/>
</dbReference>
<dbReference type="EC" id="2.3.1.48" evidence="4 11"/>
<dbReference type="Gene3D" id="1.10.10.10">
    <property type="entry name" value="Winged helix-like DNA-binding domain superfamily/Winged helix DNA-binding domain"/>
    <property type="match status" value="1"/>
</dbReference>
<evidence type="ECO:0000256" key="1">
    <source>
        <dbReference type="ARBA" id="ARBA00004123"/>
    </source>
</evidence>
<dbReference type="InterPro" id="IPR025995">
    <property type="entry name" value="Tudor-knot"/>
</dbReference>
<evidence type="ECO:0000256" key="5">
    <source>
        <dbReference type="ARBA" id="ARBA00022490"/>
    </source>
</evidence>
<dbReference type="Pfam" id="PF17772">
    <property type="entry name" value="zf-MYST"/>
    <property type="match status" value="1"/>
</dbReference>
<dbReference type="VEuPathDB" id="VectorBase:PPAPM1_000176"/>
<evidence type="ECO:0000256" key="4">
    <source>
        <dbReference type="ARBA" id="ARBA00013184"/>
    </source>
</evidence>
<dbReference type="VEuPathDB" id="VectorBase:PPAPM1_006406"/>
<dbReference type="SMART" id="SM00298">
    <property type="entry name" value="CHROMO"/>
    <property type="match status" value="1"/>
</dbReference>
<comment type="similarity">
    <text evidence="3 11">Belongs to the MYST (SAS/MOZ) family.</text>
</comment>
<reference evidence="12" key="1">
    <citation type="submission" date="2022-08" db="UniProtKB">
        <authorList>
            <consortium name="EnsemblMetazoa"/>
        </authorList>
    </citation>
    <scope>IDENTIFICATION</scope>
    <source>
        <strain evidence="12">Israel</strain>
    </source>
</reference>
<dbReference type="VEuPathDB" id="VectorBase:PPAI003097"/>
<keyword evidence="9" id="KW-0804">Transcription</keyword>
<dbReference type="InterPro" id="IPR016197">
    <property type="entry name" value="Chromo-like_dom_sf"/>
</dbReference>
<dbReference type="InterPro" id="IPR016181">
    <property type="entry name" value="Acyl_CoA_acyltransferase"/>
</dbReference>
<dbReference type="SUPFAM" id="SSF54160">
    <property type="entry name" value="Chromo domain-like"/>
    <property type="match status" value="1"/>
</dbReference>
<dbReference type="Gene3D" id="2.30.30.140">
    <property type="match status" value="1"/>
</dbReference>
<comment type="subcellular location">
    <subcellularLocation>
        <location evidence="2">Cytoplasm</location>
    </subcellularLocation>
    <subcellularLocation>
        <location evidence="1 11">Nucleus</location>
    </subcellularLocation>
</comment>
<dbReference type="FunFam" id="3.40.630.30:FF:000002">
    <property type="entry name" value="Histone acetyltransferase"/>
    <property type="match status" value="1"/>
</dbReference>
<dbReference type="GO" id="GO:0005705">
    <property type="term" value="C:polytene chromosome interband"/>
    <property type="evidence" value="ECO:0007669"/>
    <property type="project" value="UniProtKB-ARBA"/>
</dbReference>
<dbReference type="FunFam" id="2.30.30.140:FF:000155">
    <property type="entry name" value="Histone acetyltransferase"/>
    <property type="match status" value="1"/>
</dbReference>
<evidence type="ECO:0000256" key="2">
    <source>
        <dbReference type="ARBA" id="ARBA00004496"/>
    </source>
</evidence>
<dbReference type="InterPro" id="IPR048256">
    <property type="entry name" value="Tektin-like"/>
</dbReference>
<dbReference type="GO" id="GO:0005634">
    <property type="term" value="C:nucleus"/>
    <property type="evidence" value="ECO:0007669"/>
    <property type="project" value="UniProtKB-SubCell"/>
</dbReference>
<dbReference type="InterPro" id="IPR050603">
    <property type="entry name" value="MYST_HAT"/>
</dbReference>
<dbReference type="CDD" id="cd04301">
    <property type="entry name" value="NAT_SF"/>
    <property type="match status" value="1"/>
</dbReference>
<dbReference type="AlphaFoldDB" id="A0A1B0D6I8"/>
<dbReference type="GO" id="GO:0046972">
    <property type="term" value="F:histone H4K16 acetyltransferase activity"/>
    <property type="evidence" value="ECO:0007669"/>
    <property type="project" value="TreeGrafter"/>
</dbReference>
<keyword evidence="7" id="KW-0007">Acetylation</keyword>
<dbReference type="InterPro" id="IPR000953">
    <property type="entry name" value="Chromo/chromo_shadow_dom"/>
</dbReference>
<dbReference type="EMBL" id="AJVK01003621">
    <property type="status" value="NOT_ANNOTATED_CDS"/>
    <property type="molecule type" value="Genomic_DNA"/>
</dbReference>
<dbReference type="PROSITE" id="PS51726">
    <property type="entry name" value="MYST_HAT"/>
    <property type="match status" value="1"/>
</dbReference>
<organism evidence="12 13">
    <name type="scientific">Phlebotomus papatasi</name>
    <name type="common">Sandfly</name>
    <dbReference type="NCBI Taxonomy" id="29031"/>
    <lineage>
        <taxon>Eukaryota</taxon>
        <taxon>Metazoa</taxon>
        <taxon>Ecdysozoa</taxon>
        <taxon>Arthropoda</taxon>
        <taxon>Hexapoda</taxon>
        <taxon>Insecta</taxon>
        <taxon>Pterygota</taxon>
        <taxon>Neoptera</taxon>
        <taxon>Endopterygota</taxon>
        <taxon>Diptera</taxon>
        <taxon>Nematocera</taxon>
        <taxon>Psychodoidea</taxon>
        <taxon>Psychodidae</taxon>
        <taxon>Phlebotomus</taxon>
        <taxon>Phlebotomus</taxon>
    </lineage>
</organism>
<dbReference type="GO" id="GO:0072487">
    <property type="term" value="C:MSL complex"/>
    <property type="evidence" value="ECO:0007669"/>
    <property type="project" value="TreeGrafter"/>
</dbReference>
<evidence type="ECO:0000256" key="7">
    <source>
        <dbReference type="ARBA" id="ARBA00022990"/>
    </source>
</evidence>
<dbReference type="GO" id="GO:0005929">
    <property type="term" value="C:cilium"/>
    <property type="evidence" value="ECO:0007669"/>
    <property type="project" value="UniProtKB-ARBA"/>
</dbReference>
<keyword evidence="8" id="KW-0805">Transcription regulation</keyword>
<evidence type="ECO:0000256" key="8">
    <source>
        <dbReference type="ARBA" id="ARBA00023015"/>
    </source>
</evidence>
<dbReference type="Pfam" id="PF03148">
    <property type="entry name" value="Tektin"/>
    <property type="match status" value="1"/>
</dbReference>
<dbReference type="GO" id="GO:0006355">
    <property type="term" value="P:regulation of DNA-templated transcription"/>
    <property type="evidence" value="ECO:0007669"/>
    <property type="project" value="InterPro"/>
</dbReference>
<dbReference type="FunFam" id="3.30.60.60:FF:000001">
    <property type="entry name" value="Histone acetyltransferase"/>
    <property type="match status" value="1"/>
</dbReference>
<sequence>MDENSGDEPLPNGSNYHVKRPDGTWHAAQIIQSRLIESNNYEYYIHYDGLNRRLDQWVKRNRIICSPPSEAQKNSHKVESSFLGKFNKLDPQSPLAEVITPSNVVGTGENDRTITRNQKRRHDEINHVQKTYEEMDPTTAALEKEHEAITKVKYIDKLRIGRYEIDTWYFSPYPEEYGKVSKLYVCEYCLIYMRYALQYKTHKEKCKKRQPPGAEIYRKGTISIFEIDGKDHVLYCQTLCLLAKLFLDHKTLYFDVEPFYFYVLCEIDRQGAHIVGYFSKEKESPENNNVACILILPPYQRKGYGKLLIAFSYELSRREGIIGSPEKPLSDLGRLSYRSYWAYTLLELMRECRTTTQSVKELSELSGITQEDIIATLQSMKMVKYWKGQHVVCVTPKTVNEHLQLPQFKKPKLMPTKENVALLESSCRNASGKSFLDGVKHNSSIVNQYSITRYTPSEWHRRNEELFSLSQKVSQLSVKNENDAKNCMASNFSKTNRSQQDNTTRLSSRCHEIFTWQTNLEHAIQAQVDEIAMLEEERHRLKKSMAILKIPEAINSECLSRRCARPDSELIRDGPEEELLKETVLINDIRKVLEKTLEDIEVQQSENRAVKHKLEYHWSCKKEAYATDSVNRSLENSSGTIQFKPGATQSVADQSTEEFWNQFTRDVLDESEATRQKSIKLRGTLQEILVNATRDLRNQADTVEQMFQSRISCMDEVRTMLENDLSNILQKLADTETLISSLKDAIRNMDYPMKVSQTRLQNRNLYRPQVENCYDRSQVGLINEVGSLQRSVSELKEALKAAEDTQKQLIETRTALEAEIMLKRRTINIDKDRCRHIRTYFPSATALSGYI</sequence>
<protein>
    <recommendedName>
        <fullName evidence="4 11">Histone acetyltransferase</fullName>
        <ecNumber evidence="4 11">2.3.1.48</ecNumber>
    </recommendedName>
</protein>
<dbReference type="SUPFAM" id="SSF55729">
    <property type="entry name" value="Acyl-CoA N-acyltransferases (Nat)"/>
    <property type="match status" value="1"/>
</dbReference>
<dbReference type="Pfam" id="PF11717">
    <property type="entry name" value="Tudor-knot"/>
    <property type="match status" value="1"/>
</dbReference>
<evidence type="ECO:0000256" key="6">
    <source>
        <dbReference type="ARBA" id="ARBA00022679"/>
    </source>
</evidence>
<dbReference type="GO" id="GO:0044545">
    <property type="term" value="C:NSL complex"/>
    <property type="evidence" value="ECO:0007669"/>
    <property type="project" value="TreeGrafter"/>
</dbReference>
<dbReference type="EnsemblMetazoa" id="PPAI003097-RA">
    <property type="protein sequence ID" value="PPAI003097-PA"/>
    <property type="gene ID" value="PPAI003097"/>
</dbReference>
<dbReference type="Gene3D" id="3.30.60.60">
    <property type="entry name" value="N-acetyl transferase-like"/>
    <property type="match status" value="1"/>
</dbReference>
<comment type="catalytic activity">
    <reaction evidence="11">
        <text>L-lysyl-[protein] + acetyl-CoA = N(6)-acetyl-L-lysyl-[protein] + CoA + H(+)</text>
        <dbReference type="Rhea" id="RHEA:45948"/>
        <dbReference type="Rhea" id="RHEA-COMP:9752"/>
        <dbReference type="Rhea" id="RHEA-COMP:10731"/>
        <dbReference type="ChEBI" id="CHEBI:15378"/>
        <dbReference type="ChEBI" id="CHEBI:29969"/>
        <dbReference type="ChEBI" id="CHEBI:57287"/>
        <dbReference type="ChEBI" id="CHEBI:57288"/>
        <dbReference type="ChEBI" id="CHEBI:61930"/>
        <dbReference type="EC" id="2.3.1.48"/>
    </reaction>
</comment>
<dbReference type="PANTHER" id="PTHR10615">
    <property type="entry name" value="HISTONE ACETYLTRANSFERASE"/>
    <property type="match status" value="1"/>
</dbReference>
<keyword evidence="10 11" id="KW-0539">Nucleus</keyword>
<keyword evidence="5" id="KW-0963">Cytoplasm</keyword>
<dbReference type="InterPro" id="IPR036388">
    <property type="entry name" value="WH-like_DNA-bd_sf"/>
</dbReference>
<evidence type="ECO:0000313" key="12">
    <source>
        <dbReference type="EnsemblMetazoa" id="PPAI003097-PA"/>
    </source>
</evidence>
<evidence type="ECO:0000256" key="11">
    <source>
        <dbReference type="RuleBase" id="RU361211"/>
    </source>
</evidence>
<evidence type="ECO:0000313" key="13">
    <source>
        <dbReference type="Proteomes" id="UP000092462"/>
    </source>
</evidence>
<dbReference type="InterPro" id="IPR040706">
    <property type="entry name" value="Zf-MYST"/>
</dbReference>
<dbReference type="FunFam" id="1.10.10.10:FF:000022">
    <property type="entry name" value="Histone acetyltransferase"/>
    <property type="match status" value="1"/>
</dbReference>
<dbReference type="Gene3D" id="3.40.630.30">
    <property type="match status" value="1"/>
</dbReference>
<proteinExistence type="inferred from homology"/>
<dbReference type="PANTHER" id="PTHR10615:SF82">
    <property type="entry name" value="HISTONE ACETYLTRANSFERASE KAT8"/>
    <property type="match status" value="1"/>
</dbReference>
<dbReference type="GO" id="GO:0005737">
    <property type="term" value="C:cytoplasm"/>
    <property type="evidence" value="ECO:0007669"/>
    <property type="project" value="UniProtKB-SubCell"/>
</dbReference>
<keyword evidence="13" id="KW-1185">Reference proteome</keyword>
<accession>A0A1B0D6I8</accession>
<dbReference type="Proteomes" id="UP000092462">
    <property type="component" value="Unassembled WGS sequence"/>
</dbReference>
<name>A0A1B0D6I8_PHLPP</name>
<evidence type="ECO:0000256" key="3">
    <source>
        <dbReference type="ARBA" id="ARBA00010107"/>
    </source>
</evidence>
<dbReference type="InterPro" id="IPR002717">
    <property type="entry name" value="HAT_MYST-type"/>
</dbReference>
<dbReference type="GO" id="GO:0140861">
    <property type="term" value="P:DNA repair-dependent chromatin remodeling"/>
    <property type="evidence" value="ECO:0007669"/>
    <property type="project" value="UniProtKB-ARBA"/>
</dbReference>
<keyword evidence="6" id="KW-0808">Transferase</keyword>
<dbReference type="GO" id="GO:0035267">
    <property type="term" value="C:NuA4 histone acetyltransferase complex"/>
    <property type="evidence" value="ECO:0007669"/>
    <property type="project" value="TreeGrafter"/>
</dbReference>
<evidence type="ECO:0000256" key="10">
    <source>
        <dbReference type="ARBA" id="ARBA00023242"/>
    </source>
</evidence>
<evidence type="ECO:0000256" key="9">
    <source>
        <dbReference type="ARBA" id="ARBA00023163"/>
    </source>
</evidence>